<proteinExistence type="predicted"/>
<dbReference type="eggNOG" id="KOG1072">
    <property type="taxonomic scope" value="Eukaryota"/>
</dbReference>
<dbReference type="OrthoDB" id="45365at2759"/>
<dbReference type="HOGENOM" id="CLU_689638_0_0_1"/>
<sequence>MATLTQQKSLIHGLPDHLVRDEILTRASSWWDCRSIRAVSKGWRGALQLESDCPKKMFAAIHRIPSPESQSALEFAVSVYDPELGSWEQLPPIPGVPGGVPMSARCICVEGKLFVLGGRALPSLEFLDSVFAMDLRAYKRRWIRCAGMRQARAGFACLAWKDKIIVAGGQGGDDDRLALSSVEAYSIDRDCWNDLPELEIPRADCTGAVIENGIMCVVGGFTLLPCDHGDQQIWLNCMEVLEIGRRDCRWETVDSGSSNRDVLQSCVISSGVLHRAPHPAAMERMLGRCERRWWTAVNGRICCPAGRPPSSSSDCEDEEEEGEDLLLMGIGEGSDEYVTRCCQIVDDHRRTSTSLCRAKIAKNKRIWEEIEMPFELLPTVSCCSITL</sequence>
<dbReference type="Gramene" id="EFJ18017">
    <property type="protein sequence ID" value="EFJ18017"/>
    <property type="gene ID" value="SELMODRAFT_420459"/>
</dbReference>
<dbReference type="AlphaFoldDB" id="D8SC21"/>
<keyword evidence="2" id="KW-1185">Reference proteome</keyword>
<evidence type="ECO:0000313" key="2">
    <source>
        <dbReference type="Proteomes" id="UP000001514"/>
    </source>
</evidence>
<dbReference type="EMBL" id="GL377611">
    <property type="protein sequence ID" value="EFJ18017.1"/>
    <property type="molecule type" value="Genomic_DNA"/>
</dbReference>
<dbReference type="PANTHER" id="PTHR46407:SF3">
    <property type="entry name" value="OS02G0208700 PROTEIN"/>
    <property type="match status" value="1"/>
</dbReference>
<dbReference type="OMA" id="RWIRCAG"/>
<dbReference type="InterPro" id="IPR044595">
    <property type="entry name" value="KMD1-4"/>
</dbReference>
<dbReference type="Proteomes" id="UP000001514">
    <property type="component" value="Unassembled WGS sequence"/>
</dbReference>
<gene>
    <name evidence="1" type="ORF">SELMODRAFT_420459</name>
</gene>
<dbReference type="SMART" id="SM00612">
    <property type="entry name" value="Kelch"/>
    <property type="match status" value="2"/>
</dbReference>
<organism evidence="2">
    <name type="scientific">Selaginella moellendorffii</name>
    <name type="common">Spikemoss</name>
    <dbReference type="NCBI Taxonomy" id="88036"/>
    <lineage>
        <taxon>Eukaryota</taxon>
        <taxon>Viridiplantae</taxon>
        <taxon>Streptophyta</taxon>
        <taxon>Embryophyta</taxon>
        <taxon>Tracheophyta</taxon>
        <taxon>Lycopodiopsida</taxon>
        <taxon>Selaginellales</taxon>
        <taxon>Selaginellaceae</taxon>
        <taxon>Selaginella</taxon>
    </lineage>
</organism>
<dbReference type="STRING" id="88036.D8SC21"/>
<dbReference type="GO" id="GO:0080037">
    <property type="term" value="P:negative regulation of cytokinin-activated signaling pathway"/>
    <property type="evidence" value="ECO:0007669"/>
    <property type="project" value="InterPro"/>
</dbReference>
<dbReference type="Pfam" id="PF01344">
    <property type="entry name" value="Kelch_1"/>
    <property type="match status" value="1"/>
</dbReference>
<dbReference type="Gene3D" id="2.120.10.80">
    <property type="entry name" value="Kelch-type beta propeller"/>
    <property type="match status" value="1"/>
</dbReference>
<dbReference type="InterPro" id="IPR006652">
    <property type="entry name" value="Kelch_1"/>
</dbReference>
<dbReference type="InterPro" id="IPR015915">
    <property type="entry name" value="Kelch-typ_b-propeller"/>
</dbReference>
<accession>D8SC21</accession>
<dbReference type="PANTHER" id="PTHR46407">
    <property type="entry name" value="OS02G0208700 PROTEIN"/>
    <property type="match status" value="1"/>
</dbReference>
<protein>
    <recommendedName>
        <fullName evidence="3">F-box domain-containing protein</fullName>
    </recommendedName>
</protein>
<evidence type="ECO:0008006" key="3">
    <source>
        <dbReference type="Google" id="ProtNLM"/>
    </source>
</evidence>
<name>D8SC21_SELML</name>
<reference evidence="1 2" key="1">
    <citation type="journal article" date="2011" name="Science">
        <title>The Selaginella genome identifies genetic changes associated with the evolution of vascular plants.</title>
        <authorList>
            <person name="Banks J.A."/>
            <person name="Nishiyama T."/>
            <person name="Hasebe M."/>
            <person name="Bowman J.L."/>
            <person name="Gribskov M."/>
            <person name="dePamphilis C."/>
            <person name="Albert V.A."/>
            <person name="Aono N."/>
            <person name="Aoyama T."/>
            <person name="Ambrose B.A."/>
            <person name="Ashton N.W."/>
            <person name="Axtell M.J."/>
            <person name="Barker E."/>
            <person name="Barker M.S."/>
            <person name="Bennetzen J.L."/>
            <person name="Bonawitz N.D."/>
            <person name="Chapple C."/>
            <person name="Cheng C."/>
            <person name="Correa L.G."/>
            <person name="Dacre M."/>
            <person name="DeBarry J."/>
            <person name="Dreyer I."/>
            <person name="Elias M."/>
            <person name="Engstrom E.M."/>
            <person name="Estelle M."/>
            <person name="Feng L."/>
            <person name="Finet C."/>
            <person name="Floyd S.K."/>
            <person name="Frommer W.B."/>
            <person name="Fujita T."/>
            <person name="Gramzow L."/>
            <person name="Gutensohn M."/>
            <person name="Harholt J."/>
            <person name="Hattori M."/>
            <person name="Heyl A."/>
            <person name="Hirai T."/>
            <person name="Hiwatashi Y."/>
            <person name="Ishikawa M."/>
            <person name="Iwata M."/>
            <person name="Karol K.G."/>
            <person name="Koehler B."/>
            <person name="Kolukisaoglu U."/>
            <person name="Kubo M."/>
            <person name="Kurata T."/>
            <person name="Lalonde S."/>
            <person name="Li K."/>
            <person name="Li Y."/>
            <person name="Litt A."/>
            <person name="Lyons E."/>
            <person name="Manning G."/>
            <person name="Maruyama T."/>
            <person name="Michael T.P."/>
            <person name="Mikami K."/>
            <person name="Miyazaki S."/>
            <person name="Morinaga S."/>
            <person name="Murata T."/>
            <person name="Mueller-Roeber B."/>
            <person name="Nelson D.R."/>
            <person name="Obara M."/>
            <person name="Oguri Y."/>
            <person name="Olmstead R.G."/>
            <person name="Onodera N."/>
            <person name="Petersen B.L."/>
            <person name="Pils B."/>
            <person name="Prigge M."/>
            <person name="Rensing S.A."/>
            <person name="Riano-Pachon D.M."/>
            <person name="Roberts A.W."/>
            <person name="Sato Y."/>
            <person name="Scheller H.V."/>
            <person name="Schulz B."/>
            <person name="Schulz C."/>
            <person name="Shakirov E.V."/>
            <person name="Shibagaki N."/>
            <person name="Shinohara N."/>
            <person name="Shippen D.E."/>
            <person name="Soerensen I."/>
            <person name="Sotooka R."/>
            <person name="Sugimoto N."/>
            <person name="Sugita M."/>
            <person name="Sumikawa N."/>
            <person name="Tanurdzic M."/>
            <person name="Theissen G."/>
            <person name="Ulvskov P."/>
            <person name="Wakazuki S."/>
            <person name="Weng J.K."/>
            <person name="Willats W.W."/>
            <person name="Wipf D."/>
            <person name="Wolf P.G."/>
            <person name="Yang L."/>
            <person name="Zimmer A.D."/>
            <person name="Zhu Q."/>
            <person name="Mitros T."/>
            <person name="Hellsten U."/>
            <person name="Loque D."/>
            <person name="Otillar R."/>
            <person name="Salamov A."/>
            <person name="Schmutz J."/>
            <person name="Shapiro H."/>
            <person name="Lindquist E."/>
            <person name="Lucas S."/>
            <person name="Rokhsar D."/>
            <person name="Grigoriev I.V."/>
        </authorList>
    </citation>
    <scope>NUCLEOTIDE SEQUENCE [LARGE SCALE GENOMIC DNA]</scope>
</reference>
<evidence type="ECO:0000313" key="1">
    <source>
        <dbReference type="EMBL" id="EFJ18017.1"/>
    </source>
</evidence>
<dbReference type="GO" id="GO:2000762">
    <property type="term" value="P:regulation of phenylpropanoid metabolic process"/>
    <property type="evidence" value="ECO:0007669"/>
    <property type="project" value="InterPro"/>
</dbReference>
<dbReference type="KEGG" id="smo:SELMODRAFT_420459"/>
<dbReference type="SUPFAM" id="SSF117281">
    <property type="entry name" value="Kelch motif"/>
    <property type="match status" value="1"/>
</dbReference>
<dbReference type="InParanoid" id="D8SC21"/>